<dbReference type="RefSeq" id="WP_116284423.1">
    <property type="nucleotide sequence ID" value="NZ_NBXA01000031.1"/>
</dbReference>
<keyword evidence="2" id="KW-0732">Signal</keyword>
<comment type="caution">
    <text evidence="3">The sequence shown here is derived from an EMBL/GenBank/DDBJ whole genome shotgun (WGS) entry which is preliminary data.</text>
</comment>
<evidence type="ECO:0008006" key="5">
    <source>
        <dbReference type="Google" id="ProtNLM"/>
    </source>
</evidence>
<evidence type="ECO:0000256" key="2">
    <source>
        <dbReference type="SAM" id="SignalP"/>
    </source>
</evidence>
<proteinExistence type="predicted"/>
<reference evidence="3 4" key="1">
    <citation type="submission" date="2017-04" db="EMBL/GenBank/DDBJ databases">
        <title>Comparative genome analysis of Subtercola boreus.</title>
        <authorList>
            <person name="Cho Y.-J."/>
            <person name="Cho A."/>
            <person name="Kim O.-S."/>
            <person name="Lee J.-I."/>
        </authorList>
    </citation>
    <scope>NUCLEOTIDE SEQUENCE [LARGE SCALE GENOMIC DNA]</scope>
    <source>
        <strain evidence="3 4">P27444</strain>
    </source>
</reference>
<feature type="chain" id="PRO_5038568527" description="Secreted protein" evidence="2">
    <location>
        <begin position="28"/>
        <end position="156"/>
    </location>
</feature>
<feature type="signal peptide" evidence="2">
    <location>
        <begin position="1"/>
        <end position="27"/>
    </location>
</feature>
<name>A0A3E0VBC1_9MICO</name>
<evidence type="ECO:0000313" key="3">
    <source>
        <dbReference type="EMBL" id="RFA07124.1"/>
    </source>
</evidence>
<evidence type="ECO:0000313" key="4">
    <source>
        <dbReference type="Proteomes" id="UP000256709"/>
    </source>
</evidence>
<dbReference type="EMBL" id="NBXA01000031">
    <property type="protein sequence ID" value="RFA07124.1"/>
    <property type="molecule type" value="Genomic_DNA"/>
</dbReference>
<feature type="region of interest" description="Disordered" evidence="1">
    <location>
        <begin position="57"/>
        <end position="76"/>
    </location>
</feature>
<gene>
    <name evidence="3" type="ORF">B7R21_16845</name>
</gene>
<protein>
    <recommendedName>
        <fullName evidence="5">Secreted protein</fullName>
    </recommendedName>
</protein>
<evidence type="ECO:0000256" key="1">
    <source>
        <dbReference type="SAM" id="MobiDB-lite"/>
    </source>
</evidence>
<accession>A0A3E0VBC1</accession>
<dbReference type="OrthoDB" id="7949713at2"/>
<organism evidence="3 4">
    <name type="scientific">Subtercola boreus</name>
    <dbReference type="NCBI Taxonomy" id="120213"/>
    <lineage>
        <taxon>Bacteria</taxon>
        <taxon>Bacillati</taxon>
        <taxon>Actinomycetota</taxon>
        <taxon>Actinomycetes</taxon>
        <taxon>Micrococcales</taxon>
        <taxon>Microbacteriaceae</taxon>
        <taxon>Subtercola</taxon>
    </lineage>
</organism>
<dbReference type="Proteomes" id="UP000256709">
    <property type="component" value="Unassembled WGS sequence"/>
</dbReference>
<dbReference type="PROSITE" id="PS51257">
    <property type="entry name" value="PROKAR_LIPOPROTEIN"/>
    <property type="match status" value="1"/>
</dbReference>
<sequence length="156" mass="15917">MTTRRTSALSAAIVAVPLLLVALVGCSNPTAQTQKSSPSASSSVEDYELAFADCMRGQGVDMPDPDDTDSSVAANNDPAFGAAVQACITELGPGPGGSGTTTTDEQFQSDLLLAACLRENGIEVPDPKPGEAISLPMDSARDILQKCADEAQTGGN</sequence>
<dbReference type="AlphaFoldDB" id="A0A3E0VBC1"/>